<evidence type="ECO:0000256" key="1">
    <source>
        <dbReference type="ARBA" id="ARBA00008140"/>
    </source>
</evidence>
<dbReference type="EMBL" id="AGNL01047782">
    <property type="protein sequence ID" value="EJK46397.1"/>
    <property type="molecule type" value="Genomic_DNA"/>
</dbReference>
<dbReference type="OMA" id="TIATWAG"/>
<dbReference type="OrthoDB" id="412286at2759"/>
<dbReference type="GO" id="GO:0101005">
    <property type="term" value="F:deubiquitinase activity"/>
    <property type="evidence" value="ECO:0007669"/>
    <property type="project" value="TreeGrafter"/>
</dbReference>
<organism evidence="6 7">
    <name type="scientific">Thalassiosira oceanica</name>
    <name type="common">Marine diatom</name>
    <dbReference type="NCBI Taxonomy" id="159749"/>
    <lineage>
        <taxon>Eukaryota</taxon>
        <taxon>Sar</taxon>
        <taxon>Stramenopiles</taxon>
        <taxon>Ochrophyta</taxon>
        <taxon>Bacillariophyta</taxon>
        <taxon>Coscinodiscophyceae</taxon>
        <taxon>Thalassiosirophycidae</taxon>
        <taxon>Thalassiosirales</taxon>
        <taxon>Thalassiosiraceae</taxon>
        <taxon>Thalassiosira</taxon>
    </lineage>
</organism>
<dbReference type="eggNOG" id="KOG0324">
    <property type="taxonomic scope" value="Eukaryota"/>
</dbReference>
<protein>
    <recommendedName>
        <fullName evidence="5">PPPDE domain-containing protein</fullName>
    </recommendedName>
</protein>
<feature type="domain" description="PPPDE" evidence="5">
    <location>
        <begin position="2"/>
        <end position="181"/>
    </location>
</feature>
<dbReference type="InterPro" id="IPR042266">
    <property type="entry name" value="PPPDE_sf"/>
</dbReference>
<accession>K0RID0</accession>
<feature type="region of interest" description="Disordered" evidence="4">
    <location>
        <begin position="192"/>
        <end position="226"/>
    </location>
</feature>
<keyword evidence="7" id="KW-1185">Reference proteome</keyword>
<name>K0RID0_THAOC</name>
<comment type="similarity">
    <text evidence="1">Belongs to the DeSI family.</text>
</comment>
<sequence>MDNVVLNIYDLLPAPAGAGSQPGATATSQGFSTFLSGLLAPLGFGAYHTSLDVRGFRYQYGAGNGITRSSSPRGGGNEGDVPPNVAFKESILVGQTWFEQKEINQIVSRMREDKWKGVGYHLANRNCNHFSETFALALVKGEELVEGNAGLTLESYPKWVNRLAKTGTSLGIDDGEVCDINDEARRALGNGKVGWSITPSQRDQQCRPADGKRSRKKELTDKQRLL</sequence>
<proteinExistence type="inferred from homology"/>
<keyword evidence="3" id="KW-0378">Hydrolase</keyword>
<feature type="compositionally biased region" description="Basic and acidic residues" evidence="4">
    <location>
        <begin position="209"/>
        <end position="226"/>
    </location>
</feature>
<dbReference type="SMART" id="SM01179">
    <property type="entry name" value="DUF862"/>
    <property type="match status" value="1"/>
</dbReference>
<evidence type="ECO:0000256" key="2">
    <source>
        <dbReference type="ARBA" id="ARBA00022670"/>
    </source>
</evidence>
<evidence type="ECO:0000256" key="3">
    <source>
        <dbReference type="ARBA" id="ARBA00022801"/>
    </source>
</evidence>
<dbReference type="GO" id="GO:0016579">
    <property type="term" value="P:protein deubiquitination"/>
    <property type="evidence" value="ECO:0007669"/>
    <property type="project" value="TreeGrafter"/>
</dbReference>
<evidence type="ECO:0000313" key="7">
    <source>
        <dbReference type="Proteomes" id="UP000266841"/>
    </source>
</evidence>
<evidence type="ECO:0000256" key="4">
    <source>
        <dbReference type="SAM" id="MobiDB-lite"/>
    </source>
</evidence>
<dbReference type="InterPro" id="IPR008580">
    <property type="entry name" value="PPPDE_dom"/>
</dbReference>
<dbReference type="PANTHER" id="PTHR12378">
    <property type="entry name" value="DESUMOYLATING ISOPEPTIDASE"/>
    <property type="match status" value="1"/>
</dbReference>
<keyword evidence="2" id="KW-0645">Protease</keyword>
<dbReference type="PANTHER" id="PTHR12378:SF80">
    <property type="entry name" value="IP06716P-RELATED"/>
    <property type="match status" value="1"/>
</dbReference>
<dbReference type="GO" id="GO:0006508">
    <property type="term" value="P:proteolysis"/>
    <property type="evidence" value="ECO:0007669"/>
    <property type="project" value="UniProtKB-KW"/>
</dbReference>
<dbReference type="PROSITE" id="PS51858">
    <property type="entry name" value="PPPDE"/>
    <property type="match status" value="1"/>
</dbReference>
<dbReference type="Proteomes" id="UP000266841">
    <property type="component" value="Unassembled WGS sequence"/>
</dbReference>
<gene>
    <name evidence="6" type="ORF">THAOC_34932</name>
</gene>
<evidence type="ECO:0000259" key="5">
    <source>
        <dbReference type="PROSITE" id="PS51858"/>
    </source>
</evidence>
<comment type="caution">
    <text evidence="6">The sequence shown here is derived from an EMBL/GenBank/DDBJ whole genome shotgun (WGS) entry which is preliminary data.</text>
</comment>
<dbReference type="Gene3D" id="3.90.1720.30">
    <property type="entry name" value="PPPDE domains"/>
    <property type="match status" value="1"/>
</dbReference>
<evidence type="ECO:0000313" key="6">
    <source>
        <dbReference type="EMBL" id="EJK46397.1"/>
    </source>
</evidence>
<reference evidence="6 7" key="1">
    <citation type="journal article" date="2012" name="Genome Biol.">
        <title>Genome and low-iron response of an oceanic diatom adapted to chronic iron limitation.</title>
        <authorList>
            <person name="Lommer M."/>
            <person name="Specht M."/>
            <person name="Roy A.S."/>
            <person name="Kraemer L."/>
            <person name="Andreson R."/>
            <person name="Gutowska M.A."/>
            <person name="Wolf J."/>
            <person name="Bergner S.V."/>
            <person name="Schilhabel M.B."/>
            <person name="Klostermeier U.C."/>
            <person name="Beiko R.G."/>
            <person name="Rosenstiel P."/>
            <person name="Hippler M."/>
            <person name="Laroche J."/>
        </authorList>
    </citation>
    <scope>NUCLEOTIDE SEQUENCE [LARGE SCALE GENOMIC DNA]</scope>
    <source>
        <strain evidence="6 7">CCMP1005</strain>
    </source>
</reference>
<dbReference type="AlphaFoldDB" id="K0RID0"/>
<dbReference type="Pfam" id="PF05903">
    <property type="entry name" value="Peptidase_C97"/>
    <property type="match status" value="1"/>
</dbReference>